<gene>
    <name evidence="16" type="primary">STAT</name>
</gene>
<dbReference type="InterPro" id="IPR001217">
    <property type="entry name" value="STAT"/>
</dbReference>
<keyword evidence="10 14" id="KW-0804">Transcription</keyword>
<sequence>MSLWKSIVRSPELEKRMTQYYDVKGLAEIRVQFASWIEEFIMSHHQLPTNQKIFEQLVNAFYDGLKQKLITLDGDNLLKFKIREICAHLARTTPLELYTYIRNGLLREIQALKEGMPQNPYMYNTALVGGHVNGIGGMNAGNPYLSGVGVGVGVSHIDDVNMAEDAYALPSRIQKLAVDVENMRMAIHNFQGEQDSVYNYFSDFNQTRAMMSAQDIQDRENQFKEQYLILSERKKVVVTDLRRVINEYDMIQEQVIMALKMWQRNQALAGNGAPFHDNLDEIQRCIEMLVDMITKIQLYVTNLLAMGDDPILTDLLNHVRSTQKILVLSAFIVERQPPQVMKTHTRFAAAVRWLIGPQLEIYRTNPTIECVILSEAQAQRHAAHNSTTDMQTAAPPQSSGEILNNVSSMEFQQATRVFSASFRNMQLKKIKRAEKKGTESVMDEKFSLLFYTTVVFNEFKISCWTLSLPVVVIVHGNQEPQSWATITWDNAFSDITREPFQVPEKVRWQQLSVALDTKFGSATGRNLTEDNLNFLYEKLFRNEAGEHNEFITWAQFCKEPLPDRAFTFWDWFFAIMKLTKDHLLNLWKEGLIVGFINKRKTLEEILPMQQYGTFLLRFSDSELGGITVAFVDDQGNKLMLAPWTSRDLNIRCLADRIHDLNVLRTVFPKNLARDEAFGNFYSHHVEQTTRDGYVPNTIRAHVPAIEGGSVVGTPQHQPQDISIPNFSDFDSIIYDGCG</sequence>
<dbReference type="Pfam" id="PF01017">
    <property type="entry name" value="STAT_alpha"/>
    <property type="match status" value="1"/>
</dbReference>
<dbReference type="InterPro" id="IPR015988">
    <property type="entry name" value="STAT_TF_CC"/>
</dbReference>
<name>A0A034V6L5_BACDO</name>
<dbReference type="FunFam" id="2.60.40.630:FF:000003">
    <property type="entry name" value="Signal transducer and transcription activator 6"/>
    <property type="match status" value="1"/>
</dbReference>
<dbReference type="Pfam" id="PF02865">
    <property type="entry name" value="STAT_int"/>
    <property type="match status" value="1"/>
</dbReference>
<dbReference type="Pfam" id="PF02864">
    <property type="entry name" value="STAT_bind"/>
    <property type="match status" value="1"/>
</dbReference>
<evidence type="ECO:0000256" key="6">
    <source>
        <dbReference type="ARBA" id="ARBA00022999"/>
    </source>
</evidence>
<evidence type="ECO:0000256" key="7">
    <source>
        <dbReference type="ARBA" id="ARBA00023015"/>
    </source>
</evidence>
<dbReference type="SMART" id="SM00964">
    <property type="entry name" value="STAT_int"/>
    <property type="match status" value="1"/>
</dbReference>
<protein>
    <recommendedName>
        <fullName evidence="14">Signal transducer and activator of transcription</fullName>
    </recommendedName>
</protein>
<dbReference type="InterPro" id="IPR008967">
    <property type="entry name" value="p53-like_TF_DNA-bd_sf"/>
</dbReference>
<accession>A0A034V6L5</accession>
<evidence type="ECO:0000256" key="3">
    <source>
        <dbReference type="ARBA" id="ARBA00005586"/>
    </source>
</evidence>
<evidence type="ECO:0000256" key="9">
    <source>
        <dbReference type="ARBA" id="ARBA00023159"/>
    </source>
</evidence>
<evidence type="ECO:0000256" key="10">
    <source>
        <dbReference type="ARBA" id="ARBA00023163"/>
    </source>
</evidence>
<dbReference type="GO" id="GO:0005634">
    <property type="term" value="C:nucleus"/>
    <property type="evidence" value="ECO:0007669"/>
    <property type="project" value="UniProtKB-SubCell"/>
</dbReference>
<dbReference type="Gene3D" id="3.30.505.10">
    <property type="entry name" value="SH2 domain"/>
    <property type="match status" value="1"/>
</dbReference>
<dbReference type="GO" id="GO:0000977">
    <property type="term" value="F:RNA polymerase II transcription regulatory region sequence-specific DNA binding"/>
    <property type="evidence" value="ECO:0007669"/>
    <property type="project" value="UniProtKB-ARBA"/>
</dbReference>
<dbReference type="Gene3D" id="1.20.1050.20">
    <property type="entry name" value="STAT transcription factor, all-alpha domain"/>
    <property type="match status" value="1"/>
</dbReference>
<comment type="subunit">
    <text evidence="12">Forms a homodimer or a heterodimer with a related family member.</text>
</comment>
<reference evidence="16" key="1">
    <citation type="journal article" date="2014" name="BMC Genomics">
        <title>Characterizing the developmental transcriptome of the oriental fruit fly, Bactrocera dorsalis (Diptera: Tephritidae) through comparative genomic analysis with Drosophila melanogaster utilizing modENCODE datasets.</title>
        <authorList>
            <person name="Geib S.M."/>
            <person name="Calla B."/>
            <person name="Hall B."/>
            <person name="Hou S."/>
            <person name="Manoukis N.C."/>
        </authorList>
    </citation>
    <scope>NUCLEOTIDE SEQUENCE</scope>
    <source>
        <strain evidence="16">Punador</strain>
    </source>
</reference>
<dbReference type="Pfam" id="PF21354">
    <property type="entry name" value="STAT_linker"/>
    <property type="match status" value="1"/>
</dbReference>
<organism evidence="16">
    <name type="scientific">Bactrocera dorsalis</name>
    <name type="common">Oriental fruit fly</name>
    <name type="synonym">Dacus dorsalis</name>
    <dbReference type="NCBI Taxonomy" id="27457"/>
    <lineage>
        <taxon>Eukaryota</taxon>
        <taxon>Metazoa</taxon>
        <taxon>Ecdysozoa</taxon>
        <taxon>Arthropoda</taxon>
        <taxon>Hexapoda</taxon>
        <taxon>Insecta</taxon>
        <taxon>Pterygota</taxon>
        <taxon>Neoptera</taxon>
        <taxon>Endopterygota</taxon>
        <taxon>Diptera</taxon>
        <taxon>Brachycera</taxon>
        <taxon>Muscomorpha</taxon>
        <taxon>Tephritoidea</taxon>
        <taxon>Tephritidae</taxon>
        <taxon>Bactrocera</taxon>
        <taxon>Bactrocera</taxon>
    </lineage>
</organism>
<dbReference type="CDD" id="cd09919">
    <property type="entry name" value="SH2_STAT_family"/>
    <property type="match status" value="1"/>
</dbReference>
<dbReference type="SUPFAM" id="SSF48092">
    <property type="entry name" value="Transcription factor STAT-4 N-domain"/>
    <property type="match status" value="1"/>
</dbReference>
<keyword evidence="7 14" id="KW-0805">Transcription regulation</keyword>
<evidence type="ECO:0000256" key="4">
    <source>
        <dbReference type="ARBA" id="ARBA00022490"/>
    </source>
</evidence>
<dbReference type="FunFam" id="1.10.238.10:FF:000029">
    <property type="entry name" value="Signal transducer and transcription activator 6"/>
    <property type="match status" value="1"/>
</dbReference>
<dbReference type="InterPro" id="IPR012345">
    <property type="entry name" value="STAT_TF_DNA-bd_N"/>
</dbReference>
<evidence type="ECO:0000259" key="15">
    <source>
        <dbReference type="PROSITE" id="PS50001"/>
    </source>
</evidence>
<evidence type="ECO:0000256" key="5">
    <source>
        <dbReference type="ARBA" id="ARBA00022553"/>
    </source>
</evidence>
<dbReference type="PANTHER" id="PTHR11801">
    <property type="entry name" value="SIGNAL TRANSDUCER AND ACTIVATOR OF TRANSCRIPTION"/>
    <property type="match status" value="1"/>
</dbReference>
<keyword evidence="6 13" id="KW-0727">SH2 domain</keyword>
<dbReference type="GO" id="GO:0007166">
    <property type="term" value="P:cell surface receptor signaling pathway"/>
    <property type="evidence" value="ECO:0007669"/>
    <property type="project" value="UniProtKB-ARBA"/>
</dbReference>
<evidence type="ECO:0000256" key="12">
    <source>
        <dbReference type="ARBA" id="ARBA00064301"/>
    </source>
</evidence>
<dbReference type="SUPFAM" id="SSF49417">
    <property type="entry name" value="p53-like transcription factors"/>
    <property type="match status" value="1"/>
</dbReference>
<dbReference type="InterPro" id="IPR013800">
    <property type="entry name" value="STAT_TF_alpha"/>
</dbReference>
<evidence type="ECO:0000256" key="13">
    <source>
        <dbReference type="PROSITE-ProRule" id="PRU00191"/>
    </source>
</evidence>
<keyword evidence="11 14" id="KW-0539">Nucleus</keyword>
<comment type="similarity">
    <text evidence="3 14">Belongs to the transcription factor STAT family.</text>
</comment>
<dbReference type="GO" id="GO:0005737">
    <property type="term" value="C:cytoplasm"/>
    <property type="evidence" value="ECO:0007669"/>
    <property type="project" value="UniProtKB-SubCell"/>
</dbReference>
<dbReference type="AlphaFoldDB" id="A0A034V6L5"/>
<dbReference type="SUPFAM" id="SSF47655">
    <property type="entry name" value="STAT"/>
    <property type="match status" value="1"/>
</dbReference>
<evidence type="ECO:0000256" key="8">
    <source>
        <dbReference type="ARBA" id="ARBA00023125"/>
    </source>
</evidence>
<dbReference type="InterPro" id="IPR048988">
    <property type="entry name" value="STAT_linker"/>
</dbReference>
<evidence type="ECO:0000256" key="1">
    <source>
        <dbReference type="ARBA" id="ARBA00004123"/>
    </source>
</evidence>
<evidence type="ECO:0000256" key="11">
    <source>
        <dbReference type="ARBA" id="ARBA00023242"/>
    </source>
</evidence>
<dbReference type="OrthoDB" id="19300at2759"/>
<feature type="domain" description="SH2" evidence="15">
    <location>
        <begin position="587"/>
        <end position="680"/>
    </location>
</feature>
<dbReference type="InterPro" id="IPR013799">
    <property type="entry name" value="STAT_TF_prot_interaction"/>
</dbReference>
<keyword evidence="5 14" id="KW-0597">Phosphoprotein</keyword>
<dbReference type="InterPro" id="IPR036860">
    <property type="entry name" value="SH2_dom_sf"/>
</dbReference>
<dbReference type="Gene3D" id="1.10.532.10">
    <property type="entry name" value="STAT transcription factor, N-terminal domain"/>
    <property type="match status" value="1"/>
</dbReference>
<proteinExistence type="inferred from homology"/>
<evidence type="ECO:0000313" key="16">
    <source>
        <dbReference type="EMBL" id="JAC38159.1"/>
    </source>
</evidence>
<dbReference type="GO" id="GO:0001228">
    <property type="term" value="F:DNA-binding transcription activator activity, RNA polymerase II-specific"/>
    <property type="evidence" value="ECO:0007669"/>
    <property type="project" value="UniProtKB-ARBA"/>
</dbReference>
<dbReference type="EMBL" id="GAKP01020793">
    <property type="protein sequence ID" value="JAC38159.1"/>
    <property type="molecule type" value="Transcribed_RNA"/>
</dbReference>
<dbReference type="Pfam" id="PF00017">
    <property type="entry name" value="SH2"/>
    <property type="match status" value="1"/>
</dbReference>
<dbReference type="InterPro" id="IPR000980">
    <property type="entry name" value="SH2"/>
</dbReference>
<keyword evidence="9 14" id="KW-0010">Activator</keyword>
<dbReference type="Gene3D" id="2.60.40.630">
    <property type="entry name" value="STAT transcription factor, DNA-binding domain"/>
    <property type="match status" value="1"/>
</dbReference>
<dbReference type="PROSITE" id="PS50001">
    <property type="entry name" value="SH2"/>
    <property type="match status" value="1"/>
</dbReference>
<dbReference type="InterPro" id="IPR036535">
    <property type="entry name" value="STAT_N_sf"/>
</dbReference>
<dbReference type="Gene3D" id="1.10.238.10">
    <property type="entry name" value="EF-hand"/>
    <property type="match status" value="1"/>
</dbReference>
<comment type="subcellular location">
    <subcellularLocation>
        <location evidence="2 14">Cytoplasm</location>
    </subcellularLocation>
    <subcellularLocation>
        <location evidence="1 14">Nucleus</location>
    </subcellularLocation>
</comment>
<keyword evidence="8 14" id="KW-0238">DNA-binding</keyword>
<dbReference type="InterPro" id="IPR013801">
    <property type="entry name" value="STAT_TF_DNA-bd"/>
</dbReference>
<evidence type="ECO:0000256" key="14">
    <source>
        <dbReference type="RuleBase" id="RU046415"/>
    </source>
</evidence>
<dbReference type="SUPFAM" id="SSF55550">
    <property type="entry name" value="SH2 domain"/>
    <property type="match status" value="1"/>
</dbReference>
<evidence type="ECO:0000256" key="2">
    <source>
        <dbReference type="ARBA" id="ARBA00004496"/>
    </source>
</evidence>
<keyword evidence="4 14" id="KW-0963">Cytoplasm</keyword>